<feature type="domain" description="3-beta hydroxysteroid dehydrogenase/isomerase" evidence="4">
    <location>
        <begin position="7"/>
        <end position="279"/>
    </location>
</feature>
<evidence type="ECO:0000256" key="3">
    <source>
        <dbReference type="RuleBase" id="RU004475"/>
    </source>
</evidence>
<organism evidence="5 6">
    <name type="scientific">Ranatra chinensis</name>
    <dbReference type="NCBI Taxonomy" id="642074"/>
    <lineage>
        <taxon>Eukaryota</taxon>
        <taxon>Metazoa</taxon>
        <taxon>Ecdysozoa</taxon>
        <taxon>Arthropoda</taxon>
        <taxon>Hexapoda</taxon>
        <taxon>Insecta</taxon>
        <taxon>Pterygota</taxon>
        <taxon>Neoptera</taxon>
        <taxon>Paraneoptera</taxon>
        <taxon>Hemiptera</taxon>
        <taxon>Heteroptera</taxon>
        <taxon>Panheteroptera</taxon>
        <taxon>Nepomorpha</taxon>
        <taxon>Nepidae</taxon>
        <taxon>Ranatrinae</taxon>
        <taxon>Ranatra</taxon>
    </lineage>
</organism>
<evidence type="ECO:0000313" key="6">
    <source>
        <dbReference type="Proteomes" id="UP001558652"/>
    </source>
</evidence>
<evidence type="ECO:0000259" key="4">
    <source>
        <dbReference type="Pfam" id="PF01073"/>
    </source>
</evidence>
<reference evidence="5 6" key="1">
    <citation type="submission" date="2024-07" db="EMBL/GenBank/DDBJ databases">
        <title>Chromosome-level genome assembly of the water stick insect Ranatra chinensis (Heteroptera: Nepidae).</title>
        <authorList>
            <person name="Liu X."/>
        </authorList>
    </citation>
    <scope>NUCLEOTIDE SEQUENCE [LARGE SCALE GENOMIC DNA]</scope>
    <source>
        <strain evidence="5">Cailab_2021Rc</strain>
        <tissue evidence="5">Muscle</tissue>
    </source>
</reference>
<sequence length="387" mass="43816">MSEEIVLITGGNGFLGQHLVKVLQERDESITEIRIVDLNPFVNKTGCVERIPIRSYIHDISDINGENDMAFKGVSCVFHCAAYVSYEYPPDTTVLNRINVEGTRNIVKLCLKYEIRTLIYTSSAEACIKPYFRSGFFSLIINQTESKALPPNNSSQFVFGSYAESKLKAEILVLAADNTPFSSGRGNLHTLAIRPTLMYGEGDTKLIPSLMTIGNYCHQTFYRIAGQGGRQQLSYAGNVAWAHVCARTAMKNRPNDIRGLPLFITDDTQIDDILYFCKKITTPPNSSQPNFRVSSWYLPAIFSYIIALLIDIIYSVIFTHFKMKRLPFSFKTIVTFLGSIVFFSRLRATVYLDYTPLYSVKDAMKYSYPHYILWSNPAINNKKVLSH</sequence>
<dbReference type="InterPro" id="IPR050177">
    <property type="entry name" value="Lipid_A_modif_metabolic_enz"/>
</dbReference>
<feature type="transmembrane region" description="Helical" evidence="3">
    <location>
        <begin position="296"/>
        <end position="316"/>
    </location>
</feature>
<dbReference type="GO" id="GO:0016491">
    <property type="term" value="F:oxidoreductase activity"/>
    <property type="evidence" value="ECO:0007669"/>
    <property type="project" value="UniProtKB-KW"/>
</dbReference>
<dbReference type="InterPro" id="IPR036291">
    <property type="entry name" value="NAD(P)-bd_dom_sf"/>
</dbReference>
<dbReference type="FunFam" id="3.40.50.720:FF:000495">
    <property type="entry name" value="3 hydroxysteroid dehydrogenase, putative"/>
    <property type="match status" value="1"/>
</dbReference>
<accession>A0ABD0YYI0</accession>
<keyword evidence="2 3" id="KW-0560">Oxidoreductase</keyword>
<dbReference type="EMBL" id="JBFDAA010000001">
    <property type="protein sequence ID" value="KAL1140994.1"/>
    <property type="molecule type" value="Genomic_DNA"/>
</dbReference>
<evidence type="ECO:0000313" key="5">
    <source>
        <dbReference type="EMBL" id="KAL1140994.1"/>
    </source>
</evidence>
<name>A0ABD0YYI0_9HEMI</name>
<dbReference type="PANTHER" id="PTHR43245:SF51">
    <property type="entry name" value="SHORT CHAIN DEHYDROGENASE_REDUCTASE FAMILY 42E, MEMBER 2"/>
    <property type="match status" value="1"/>
</dbReference>
<evidence type="ECO:0000256" key="1">
    <source>
        <dbReference type="ARBA" id="ARBA00009219"/>
    </source>
</evidence>
<dbReference type="InterPro" id="IPR002225">
    <property type="entry name" value="3Beta_OHSteriod_DH/Estase"/>
</dbReference>
<keyword evidence="3" id="KW-1133">Transmembrane helix</keyword>
<dbReference type="Pfam" id="PF01073">
    <property type="entry name" value="3Beta_HSD"/>
    <property type="match status" value="1"/>
</dbReference>
<dbReference type="Proteomes" id="UP001558652">
    <property type="component" value="Unassembled WGS sequence"/>
</dbReference>
<comment type="similarity">
    <text evidence="1 3">Belongs to the 3-beta-HSD family.</text>
</comment>
<protein>
    <recommendedName>
        <fullName evidence="4">3-beta hydroxysteroid dehydrogenase/isomerase domain-containing protein</fullName>
    </recommendedName>
</protein>
<gene>
    <name evidence="5" type="ORF">AAG570_000920</name>
</gene>
<evidence type="ECO:0000256" key="2">
    <source>
        <dbReference type="ARBA" id="ARBA00023002"/>
    </source>
</evidence>
<keyword evidence="3" id="KW-0812">Transmembrane</keyword>
<dbReference type="SUPFAM" id="SSF51735">
    <property type="entry name" value="NAD(P)-binding Rossmann-fold domains"/>
    <property type="match status" value="1"/>
</dbReference>
<dbReference type="PANTHER" id="PTHR43245">
    <property type="entry name" value="BIFUNCTIONAL POLYMYXIN RESISTANCE PROTEIN ARNA"/>
    <property type="match status" value="1"/>
</dbReference>
<dbReference type="AlphaFoldDB" id="A0ABD0YYI0"/>
<keyword evidence="6" id="KW-1185">Reference proteome</keyword>
<proteinExistence type="inferred from homology"/>
<comment type="caution">
    <text evidence="5">The sequence shown here is derived from an EMBL/GenBank/DDBJ whole genome shotgun (WGS) entry which is preliminary data.</text>
</comment>
<dbReference type="Gene3D" id="3.40.50.720">
    <property type="entry name" value="NAD(P)-binding Rossmann-like Domain"/>
    <property type="match status" value="1"/>
</dbReference>
<keyword evidence="3" id="KW-0472">Membrane</keyword>